<dbReference type="EMBL" id="GEVM01013000">
    <property type="protein sequence ID" value="JAU92938.1"/>
    <property type="molecule type" value="Transcribed_RNA"/>
</dbReference>
<name>A0A1J3JKB0_NOCCA</name>
<feature type="domain" description="PB1" evidence="2">
    <location>
        <begin position="61"/>
        <end position="152"/>
    </location>
</feature>
<dbReference type="FunFam" id="3.10.20.90:FF:000058">
    <property type="entry name" value="Octicosapeptide/phox/Bem1p domain kinase superfamily protein"/>
    <property type="match status" value="1"/>
</dbReference>
<sequence>MEKFSYNSYPDSTDSSPRSREIDFDNPPPWDDQNQQQQQQPPQSYKVKFMCSYGGKIQPRPHDNQLTYVNGDTKILSVDRGIRFPVLASKLSAVCGDGGGDVLFKYQLPGEDLDALISVTNDDDLEHMMHEYDRLLRMSSKPARMRLFLFPVSSGSGGFGSEGSTQSDRDRFVEALNTVRSRPESEKPVTAPSNNADFLFGSEKIAAPPPPPPEVILPVPVALEPPIFNDPRAIPPDHGANPAEIQRQMQDFQRMQIRDQEQQLHQQQEAAYRRKSEDSLLETGGYFSPPYAQNPPQPTLPQTNPPMTFWQGNHNPGGVFPTTTAPGLGLPEQQPVYMIPSPSPSPSPSPHPGTVYHAPPPPPPQGVIRPMTTGQVNQGGYYPPVQQRMFSEQHQPAYNVAQSQPQPPVGTKVQVQQPPPPFTSGPPPPFTTGHPPPQYATVAPPRQVVGLPDTTTYTQVTYAGGMGKQVYYTEAPPPQYHGIGLPVTGVNELRTGPDGKLVAMNMAPKVSSQNSDSAV</sequence>
<gene>
    <name evidence="3" type="ORF">MP_TR13077_c0_g1_i1_g.38210</name>
</gene>
<organism evidence="3">
    <name type="scientific">Noccaea caerulescens</name>
    <name type="common">Alpine penny-cress</name>
    <name type="synonym">Thlaspi caerulescens</name>
    <dbReference type="NCBI Taxonomy" id="107243"/>
    <lineage>
        <taxon>Eukaryota</taxon>
        <taxon>Viridiplantae</taxon>
        <taxon>Streptophyta</taxon>
        <taxon>Embryophyta</taxon>
        <taxon>Tracheophyta</taxon>
        <taxon>Spermatophyta</taxon>
        <taxon>Magnoliopsida</taxon>
        <taxon>eudicotyledons</taxon>
        <taxon>Gunneridae</taxon>
        <taxon>Pentapetalae</taxon>
        <taxon>rosids</taxon>
        <taxon>malvids</taxon>
        <taxon>Brassicales</taxon>
        <taxon>Brassicaceae</taxon>
        <taxon>Coluteocarpeae</taxon>
        <taxon>Noccaea</taxon>
    </lineage>
</organism>
<feature type="compositionally biased region" description="Polar residues" evidence="1">
    <location>
        <begin position="1"/>
        <end position="16"/>
    </location>
</feature>
<dbReference type="Gene3D" id="3.10.20.90">
    <property type="entry name" value="Phosphatidylinositol 3-kinase Catalytic Subunit, Chain A, domain 1"/>
    <property type="match status" value="1"/>
</dbReference>
<dbReference type="PANTHER" id="PTHR31066">
    <property type="entry name" value="OS05G0427100 PROTEIN-RELATED"/>
    <property type="match status" value="1"/>
</dbReference>
<feature type="region of interest" description="Disordered" evidence="1">
    <location>
        <begin position="397"/>
        <end position="439"/>
    </location>
</feature>
<dbReference type="SUPFAM" id="SSF54277">
    <property type="entry name" value="CAD &amp; PB1 domains"/>
    <property type="match status" value="1"/>
</dbReference>
<feature type="compositionally biased region" description="Low complexity" evidence="1">
    <location>
        <begin position="31"/>
        <end position="43"/>
    </location>
</feature>
<dbReference type="InterPro" id="IPR053198">
    <property type="entry name" value="Gynoecium_Dev_Regulator"/>
</dbReference>
<reference evidence="3" key="1">
    <citation type="submission" date="2016-07" db="EMBL/GenBank/DDBJ databases">
        <title>De novo transcriptome assembly of four accessions of the metal hyperaccumulator plant Noccaea caerulescens.</title>
        <authorList>
            <person name="Blande D."/>
            <person name="Halimaa P."/>
            <person name="Tervahauta A.I."/>
            <person name="Aarts M.G."/>
            <person name="Karenlampi S.O."/>
        </authorList>
    </citation>
    <scope>NUCLEOTIDE SEQUENCE</scope>
</reference>
<feature type="region of interest" description="Disordered" evidence="1">
    <location>
        <begin position="1"/>
        <end position="43"/>
    </location>
</feature>
<feature type="region of interest" description="Disordered" evidence="1">
    <location>
        <begin position="259"/>
        <end position="306"/>
    </location>
</feature>
<proteinExistence type="predicted"/>
<protein>
    <recommendedName>
        <fullName evidence="2">PB1 domain-containing protein</fullName>
    </recommendedName>
</protein>
<dbReference type="PANTHER" id="PTHR31066:SF85">
    <property type="entry name" value="OS02G0809100 PROTEIN"/>
    <property type="match status" value="1"/>
</dbReference>
<evidence type="ECO:0000256" key="1">
    <source>
        <dbReference type="SAM" id="MobiDB-lite"/>
    </source>
</evidence>
<evidence type="ECO:0000259" key="2">
    <source>
        <dbReference type="SMART" id="SM00666"/>
    </source>
</evidence>
<feature type="compositionally biased region" description="Pro residues" evidence="1">
    <location>
        <begin position="341"/>
        <end position="351"/>
    </location>
</feature>
<dbReference type="SMART" id="SM00666">
    <property type="entry name" value="PB1"/>
    <property type="match status" value="1"/>
</dbReference>
<dbReference type="CDD" id="cd06410">
    <property type="entry name" value="PB1_UP2"/>
    <property type="match status" value="1"/>
</dbReference>
<evidence type="ECO:0000313" key="3">
    <source>
        <dbReference type="EMBL" id="JAU92938.1"/>
    </source>
</evidence>
<accession>A0A1J3JKB0</accession>
<dbReference type="InterPro" id="IPR000270">
    <property type="entry name" value="PB1_dom"/>
</dbReference>
<dbReference type="AlphaFoldDB" id="A0A1J3JKB0"/>
<feature type="region of interest" description="Disordered" evidence="1">
    <location>
        <begin position="329"/>
        <end position="364"/>
    </location>
</feature>
<feature type="compositionally biased region" description="Pro residues" evidence="1">
    <location>
        <begin position="417"/>
        <end position="438"/>
    </location>
</feature>
<dbReference type="Pfam" id="PF00564">
    <property type="entry name" value="PB1"/>
    <property type="match status" value="1"/>
</dbReference>